<gene>
    <name evidence="1" type="ORF">C3731_20150</name>
</gene>
<dbReference type="Proteomes" id="UP000238493">
    <property type="component" value="Unassembled WGS sequence"/>
</dbReference>
<accession>A0A2S7IUW4</accession>
<evidence type="ECO:0000313" key="1">
    <source>
        <dbReference type="EMBL" id="PQA71792.1"/>
    </source>
</evidence>
<evidence type="ECO:0000313" key="2">
    <source>
        <dbReference type="Proteomes" id="UP000238493"/>
    </source>
</evidence>
<organism evidence="1 2">
    <name type="scientific">Brucella oryzae</name>
    <dbReference type="NCBI Taxonomy" id="335286"/>
    <lineage>
        <taxon>Bacteria</taxon>
        <taxon>Pseudomonadati</taxon>
        <taxon>Pseudomonadota</taxon>
        <taxon>Alphaproteobacteria</taxon>
        <taxon>Hyphomicrobiales</taxon>
        <taxon>Brucellaceae</taxon>
        <taxon>Brucella/Ochrobactrum group</taxon>
        <taxon>Brucella</taxon>
    </lineage>
</organism>
<keyword evidence="2" id="KW-1185">Reference proteome</keyword>
<comment type="caution">
    <text evidence="1">The sequence shown here is derived from an EMBL/GenBank/DDBJ whole genome shotgun (WGS) entry which is preliminary data.</text>
</comment>
<dbReference type="AlphaFoldDB" id="A0A2S7IUW4"/>
<dbReference type="OrthoDB" id="8455181at2"/>
<dbReference type="EMBL" id="PTRC01000045">
    <property type="protein sequence ID" value="PQA71792.1"/>
    <property type="molecule type" value="Genomic_DNA"/>
</dbReference>
<protein>
    <submittedName>
        <fullName evidence="1">Uncharacterized protein</fullName>
    </submittedName>
</protein>
<name>A0A2S7IUW4_9HYPH</name>
<sequence>MKDQAQRCAITRNSIFTLQDWLNACSIRAGEFVNVHRVYVLVLFKMQPSDTKKPCVRHKFQRFFDRFLC</sequence>
<reference evidence="1 2" key="1">
    <citation type="submission" date="2018-02" db="EMBL/GenBank/DDBJ databases">
        <title>Draft genome sequence of Ochrobactrum oryzae found in Brazil.</title>
        <authorList>
            <person name="Cerdeira L."/>
            <person name="Andrade F."/>
            <person name="Zacariotto T."/>
            <person name="Barbosa B."/>
            <person name="Santos S."/>
            <person name="Cassetari V."/>
            <person name="Lincopan N."/>
        </authorList>
    </citation>
    <scope>NUCLEOTIDE SEQUENCE [LARGE SCALE GENOMIC DNA]</scope>
    <source>
        <strain evidence="1 2">OA447</strain>
    </source>
</reference>
<proteinExistence type="predicted"/>